<name>A0A517WIV7_9PLAN</name>
<dbReference type="Proteomes" id="UP000320722">
    <property type="component" value="Chromosome"/>
</dbReference>
<dbReference type="RefSeq" id="WP_145043260.1">
    <property type="nucleotide sequence ID" value="NZ_CP036347.1"/>
</dbReference>
<organism evidence="1 2">
    <name type="scientific">Gimesia chilikensis</name>
    <dbReference type="NCBI Taxonomy" id="2605989"/>
    <lineage>
        <taxon>Bacteria</taxon>
        <taxon>Pseudomonadati</taxon>
        <taxon>Planctomycetota</taxon>
        <taxon>Planctomycetia</taxon>
        <taxon>Planctomycetales</taxon>
        <taxon>Planctomycetaceae</taxon>
        <taxon>Gimesia</taxon>
    </lineage>
</organism>
<evidence type="ECO:0000313" key="2">
    <source>
        <dbReference type="Proteomes" id="UP000320722"/>
    </source>
</evidence>
<protein>
    <submittedName>
        <fullName evidence="1">Uncharacterized protein</fullName>
    </submittedName>
</protein>
<sequence>MLTIDLKQTDLSTSDEIKAADNYVQELGLAPLGAGWKELDKAAAEDSLTQLLHLSQAYHDELLPLSTAQELAHFFLGLFDSYNASFYSNGIFGPSSSSWNPLTESTFDKAVLVMDHEAIGIICVEDED</sequence>
<dbReference type="EMBL" id="CP036347">
    <property type="protein sequence ID" value="QDU05187.1"/>
    <property type="molecule type" value="Genomic_DNA"/>
</dbReference>
<dbReference type="AlphaFoldDB" id="A0A517WIV7"/>
<evidence type="ECO:0000313" key="1">
    <source>
        <dbReference type="EMBL" id="QDU05187.1"/>
    </source>
</evidence>
<reference evidence="1 2" key="1">
    <citation type="submission" date="2019-02" db="EMBL/GenBank/DDBJ databases">
        <title>Deep-cultivation of Planctomycetes and their phenomic and genomic characterization uncovers novel biology.</title>
        <authorList>
            <person name="Wiegand S."/>
            <person name="Jogler M."/>
            <person name="Boedeker C."/>
            <person name="Pinto D."/>
            <person name="Vollmers J."/>
            <person name="Rivas-Marin E."/>
            <person name="Kohn T."/>
            <person name="Peeters S.H."/>
            <person name="Heuer A."/>
            <person name="Rast P."/>
            <person name="Oberbeckmann S."/>
            <person name="Bunk B."/>
            <person name="Jeske O."/>
            <person name="Meyerdierks A."/>
            <person name="Storesund J.E."/>
            <person name="Kallscheuer N."/>
            <person name="Luecker S."/>
            <person name="Lage O.M."/>
            <person name="Pohl T."/>
            <person name="Merkel B.J."/>
            <person name="Hornburger P."/>
            <person name="Mueller R.-W."/>
            <person name="Bruemmer F."/>
            <person name="Labrenz M."/>
            <person name="Spormann A.M."/>
            <person name="Op den Camp H."/>
            <person name="Overmann J."/>
            <person name="Amann R."/>
            <person name="Jetten M.S.M."/>
            <person name="Mascher T."/>
            <person name="Medema M.H."/>
            <person name="Devos D.P."/>
            <person name="Kaster A.-K."/>
            <person name="Ovreas L."/>
            <person name="Rohde M."/>
            <person name="Galperin M.Y."/>
            <person name="Jogler C."/>
        </authorList>
    </citation>
    <scope>NUCLEOTIDE SEQUENCE [LARGE SCALE GENOMIC DNA]</scope>
    <source>
        <strain evidence="1 2">V6</strain>
    </source>
</reference>
<proteinExistence type="predicted"/>
<accession>A0A517WIV7</accession>
<gene>
    <name evidence="1" type="ORF">V6x_49230</name>
</gene>